<dbReference type="EMBL" id="FNSH01000001">
    <property type="protein sequence ID" value="SEB54784.1"/>
    <property type="molecule type" value="Genomic_DNA"/>
</dbReference>
<gene>
    <name evidence="3" type="ORF">SAMN04489746_0569</name>
</gene>
<evidence type="ECO:0000313" key="3">
    <source>
        <dbReference type="EMBL" id="SEB54784.1"/>
    </source>
</evidence>
<organism evidence="3 4">
    <name type="scientific">Atopobium minutum</name>
    <dbReference type="NCBI Taxonomy" id="1381"/>
    <lineage>
        <taxon>Bacteria</taxon>
        <taxon>Bacillati</taxon>
        <taxon>Actinomycetota</taxon>
        <taxon>Coriobacteriia</taxon>
        <taxon>Coriobacteriales</taxon>
        <taxon>Atopobiaceae</taxon>
        <taxon>Atopobium</taxon>
    </lineage>
</organism>
<dbReference type="InterPro" id="IPR028932">
    <property type="entry name" value="TerB-C"/>
</dbReference>
<evidence type="ECO:0000259" key="1">
    <source>
        <dbReference type="Pfam" id="PF13208"/>
    </source>
</evidence>
<feature type="domain" description="TerB N-terminal" evidence="1">
    <location>
        <begin position="119"/>
        <end position="266"/>
    </location>
</feature>
<dbReference type="Proteomes" id="UP000183687">
    <property type="component" value="Unassembled WGS sequence"/>
</dbReference>
<evidence type="ECO:0000313" key="4">
    <source>
        <dbReference type="Proteomes" id="UP000183687"/>
    </source>
</evidence>
<evidence type="ECO:0000259" key="2">
    <source>
        <dbReference type="Pfam" id="PF15615"/>
    </source>
</evidence>
<dbReference type="InterPro" id="IPR025266">
    <property type="entry name" value="TerB_N"/>
</dbReference>
<protein>
    <submittedName>
        <fullName evidence="3">TerB-C domain-containing protein</fullName>
    </submittedName>
</protein>
<dbReference type="Pfam" id="PF15615">
    <property type="entry name" value="TerB_C"/>
    <property type="match status" value="1"/>
</dbReference>
<accession>A0AB38A5S7</accession>
<reference evidence="3 4" key="1">
    <citation type="submission" date="2016-10" db="EMBL/GenBank/DDBJ databases">
        <authorList>
            <person name="Varghese N."/>
            <person name="Submissions S."/>
        </authorList>
    </citation>
    <scope>NUCLEOTIDE SEQUENCE [LARGE SCALE GENOMIC DNA]</scope>
    <source>
        <strain evidence="3 4">DSM 20586</strain>
    </source>
</reference>
<name>A0AB38A5S7_9ACTN</name>
<comment type="caution">
    <text evidence="3">The sequence shown here is derived from an EMBL/GenBank/DDBJ whole genome shotgun (WGS) entry which is preliminary data.</text>
</comment>
<dbReference type="AlphaFoldDB" id="A0AB38A5S7"/>
<sequence length="609" mass="69739">MQAPGQTEYSSHHGITVMVRGFCIGEDRVLSCLRRVLFCGWRWTILYEHMYENKRTYSHDYLKSDEERISRAVSIAREILAKIAAGEISAFSKREYCDKPLIRTGRQLLQDKERDKPRPTPQRILEMRGLAKRAGWHNYHYGGSQLFYEQASFMADFEDDCDYTSHFSCYYPTYEDMSNLDARAYFSWRTKLKNHTITHAPLSFLFVYAYELLCKVGVASAQQAMTMLGVLRDSFCKDGANRVLDAYLQAWMLDFAVWHDLPLEYAHASFMHFNAVYELRELEQKLVQAQLTSSQASQINEGQLFELLCSVSSYHLEKSKLYTVYPALVQQACARVFIKMVNHCKTRRKTGYIDGLFGPAVCEPYTMFSGAIFYTPQAHADQVRATPWHVVYSCHDGRWTISKPCKAKKKSGELGNLLYEIDVALRQTLQEVTALKPREIPKYQRSYVTEAVQQVVEEKNRIEAAQVSINLDSLAAIRSDAAQICEVLLVEEERALESECELAFAAQASEETRQMSLLVDEAGMPLESKINNAANIRLLGNYQKQLLQAVLEGKPLPKADVGSMLSVEVDHINELLYDLVDDTVLEFDGQRVSLVEDYRKDVEEFLRAN</sequence>
<dbReference type="Pfam" id="PF13208">
    <property type="entry name" value="TerB_N"/>
    <property type="match status" value="1"/>
</dbReference>
<feature type="domain" description="TerB-C" evidence="2">
    <location>
        <begin position="453"/>
        <end position="603"/>
    </location>
</feature>
<proteinExistence type="predicted"/>